<gene>
    <name evidence="5" type="primary">strD</name>
    <name evidence="5" type="ORF">AAA799P11_00162</name>
</gene>
<dbReference type="EMBL" id="JOSZ01000002">
    <property type="protein sequence ID" value="KFM20091.1"/>
    <property type="molecule type" value="Genomic_DNA"/>
</dbReference>
<name>A0A087S2Y7_9ARCH</name>
<dbReference type="InterPro" id="IPR029044">
    <property type="entry name" value="Nucleotide-diphossugar_trans"/>
</dbReference>
<evidence type="ECO:0000313" key="6">
    <source>
        <dbReference type="Proteomes" id="UP000029387"/>
    </source>
</evidence>
<evidence type="ECO:0000259" key="4">
    <source>
        <dbReference type="Pfam" id="PF25087"/>
    </source>
</evidence>
<feature type="domain" description="Mannose-1-phosphate guanyltransferase C-terminal" evidence="4">
    <location>
        <begin position="253"/>
        <end position="317"/>
    </location>
</feature>
<protein>
    <submittedName>
        <fullName evidence="5">Glucose-1-phosphate thymidylyltransferase protein</fullName>
        <ecNumber evidence="5">2.7.7.23</ecNumber>
    </submittedName>
</protein>
<dbReference type="EC" id="2.7.7.23" evidence="5"/>
<dbReference type="PANTHER" id="PTHR43584:SF8">
    <property type="entry name" value="N-ACETYLMURAMATE ALPHA-1-PHOSPHATE URIDYLYLTRANSFERASE"/>
    <property type="match status" value="1"/>
</dbReference>
<organism evidence="5 6">
    <name type="scientific">Marine Group I thaumarchaeote SCGC AAA799-P11</name>
    <dbReference type="NCBI Taxonomy" id="1502295"/>
    <lineage>
        <taxon>Archaea</taxon>
        <taxon>Nitrososphaerota</taxon>
        <taxon>Marine Group I</taxon>
    </lineage>
</organism>
<accession>A0A087S2Y7</accession>
<dbReference type="InterPro" id="IPR056729">
    <property type="entry name" value="GMPPB_C"/>
</dbReference>
<dbReference type="GO" id="GO:0003977">
    <property type="term" value="F:UDP-N-acetylglucosamine diphosphorylase activity"/>
    <property type="evidence" value="ECO:0007669"/>
    <property type="project" value="UniProtKB-EC"/>
</dbReference>
<evidence type="ECO:0000256" key="2">
    <source>
        <dbReference type="ARBA" id="ARBA00022695"/>
    </source>
</evidence>
<dbReference type="Gene3D" id="2.160.10.10">
    <property type="entry name" value="Hexapeptide repeat proteins"/>
    <property type="match status" value="1"/>
</dbReference>
<keyword evidence="6" id="KW-1185">Reference proteome</keyword>
<dbReference type="PROSITE" id="PS00101">
    <property type="entry name" value="HEXAPEP_TRANSFERASES"/>
    <property type="match status" value="1"/>
</dbReference>
<feature type="domain" description="Nucleotidyl transferase" evidence="3">
    <location>
        <begin position="2"/>
        <end position="237"/>
    </location>
</feature>
<comment type="caution">
    <text evidence="5">The sequence shown here is derived from an EMBL/GenBank/DDBJ whole genome shotgun (WGS) entry which is preliminary data.</text>
</comment>
<evidence type="ECO:0000259" key="3">
    <source>
        <dbReference type="Pfam" id="PF00483"/>
    </source>
</evidence>
<dbReference type="Pfam" id="PF25087">
    <property type="entry name" value="GMPPB_C"/>
    <property type="match status" value="1"/>
</dbReference>
<dbReference type="AlphaFoldDB" id="A0A087S2Y7"/>
<dbReference type="PANTHER" id="PTHR43584">
    <property type="entry name" value="NUCLEOTIDYL TRANSFERASE"/>
    <property type="match status" value="1"/>
</dbReference>
<dbReference type="Pfam" id="PF00483">
    <property type="entry name" value="NTP_transferase"/>
    <property type="match status" value="1"/>
</dbReference>
<dbReference type="InterPro" id="IPR005835">
    <property type="entry name" value="NTP_transferase_dom"/>
</dbReference>
<keyword evidence="2 5" id="KW-0548">Nucleotidyltransferase</keyword>
<reference evidence="5 6" key="1">
    <citation type="submission" date="2014-06" db="EMBL/GenBank/DDBJ databases">
        <authorList>
            <person name="Ngugi D.K."/>
            <person name="Blom J."/>
            <person name="Alam I."/>
            <person name="Rashid M."/>
            <person name="Baalawi W."/>
            <person name="Zhang G."/>
            <person name="Hikmawan T."/>
            <person name="Guan Y."/>
            <person name="Antunes A."/>
            <person name="Siam R."/>
            <person name="El-Dorry H."/>
            <person name="Bajic V."/>
            <person name="Stingl U."/>
        </authorList>
    </citation>
    <scope>NUCLEOTIDE SEQUENCE [LARGE SCALE GENOMIC DNA]</scope>
    <source>
        <strain evidence="5">SCGC AAA799-P11</strain>
    </source>
</reference>
<dbReference type="InterPro" id="IPR050065">
    <property type="entry name" value="GlmU-like"/>
</dbReference>
<dbReference type="SUPFAM" id="SSF53448">
    <property type="entry name" value="Nucleotide-diphospho-sugar transferases"/>
    <property type="match status" value="1"/>
</dbReference>
<keyword evidence="1 5" id="KW-0808">Transferase</keyword>
<dbReference type="Proteomes" id="UP000029387">
    <property type="component" value="Unassembled WGS sequence"/>
</dbReference>
<dbReference type="Gene3D" id="3.90.550.10">
    <property type="entry name" value="Spore Coat Polysaccharide Biosynthesis Protein SpsA, Chain A"/>
    <property type="match status" value="1"/>
</dbReference>
<sequence length="319" mass="35078">MKVVLLAAGLGKRLEPLTSSLPKPMIMISGKPILEHIVISLQKYGFFDFCIVVGYLGDKIKSYFGDGTSLGIHISYVEQKIFSGTASATKLAKNFVGNEPFLLYLADTIIPENLENYLQNMINSDFETCILSSETEQSKIGNVGSVEVKNDHVLKITEKSTVSKSNLSWAGVAFFKNNNIFKIIENLEPSERGEFEITEAMNLILNHNGQIGNFTCKKYVDAGTISGILELNKIILNQKSSINFSKTNCDTTIQNPVYVGKNCRIGNKVRLGPFVSIGNDVCIGDNAKLEHVVVLDNSNIKSNEILSKSVIDSKNNILS</sequence>
<evidence type="ECO:0000256" key="1">
    <source>
        <dbReference type="ARBA" id="ARBA00022679"/>
    </source>
</evidence>
<proteinExistence type="predicted"/>
<evidence type="ECO:0000313" key="5">
    <source>
        <dbReference type="EMBL" id="KFM20091.1"/>
    </source>
</evidence>
<dbReference type="InterPro" id="IPR018357">
    <property type="entry name" value="Hexapep_transf_CS"/>
</dbReference>